<keyword evidence="2" id="KW-1185">Reference proteome</keyword>
<sequence length="408" mass="47550">MNESMKDLCKLVSGTFELSTFFIDRSGEVLFECIHNDVLNPLYQSKKQKLFDLLNFKPQQEFEFPVIRQTSLFENFICMSVRQHNRFEGTLIIGPTIFYRLSHEDINGLINDYAVSAHKKNVFHYYESVRVVKMDKLVTFSLMIYYTFYQKLLSAEKILHEVNEMEQGPVHVNNPDLEVSKRLQNVSLHHDPLLEKRFFNNIKEGRLEEVKKFLQALREKEPGPLSKSSFLRSRKNLAIATITMATRSSIDGGLHSEVAFTLSDTFIQRVEELSEVKDLNHLVEEVVYTFTERVAKVKEQRYSKPITLCQHYIFSHIYEEITHDELSAAVNLSPSYLSVLFKKEVGISVSEYIQRTKIDEAKKLLTYTEKPLSEICSFLHFTDQSYFTKVFKKVTGVTPKQFRTISDK</sequence>
<comment type="caution">
    <text evidence="1">The sequence shown here is derived from an EMBL/GenBank/DDBJ whole genome shotgun (WGS) entry which is preliminary data.</text>
</comment>
<protein>
    <submittedName>
        <fullName evidence="1">AraC family transcriptional regulator</fullName>
    </submittedName>
</protein>
<reference evidence="1" key="1">
    <citation type="submission" date="2023-11" db="EMBL/GenBank/DDBJ databases">
        <title>Gracilibacillus pellucida a moderately halophilic bacterium isolated from saline soil in Xinjiang province.</title>
        <authorList>
            <person name="Zhang Z."/>
            <person name="Tan F."/>
            <person name="Wang Y."/>
            <person name="Xia M."/>
        </authorList>
    </citation>
    <scope>NUCLEOTIDE SEQUENCE</scope>
    <source>
        <strain evidence="1">S3-1-1</strain>
    </source>
</reference>
<proteinExistence type="predicted"/>
<evidence type="ECO:0000313" key="2">
    <source>
        <dbReference type="Proteomes" id="UP001277972"/>
    </source>
</evidence>
<name>A0ACC6M366_9BACI</name>
<organism evidence="1 2">
    <name type="scientific">Gracilibacillus pellucidus</name>
    <dbReference type="NCBI Taxonomy" id="3095368"/>
    <lineage>
        <taxon>Bacteria</taxon>
        <taxon>Bacillati</taxon>
        <taxon>Bacillota</taxon>
        <taxon>Bacilli</taxon>
        <taxon>Bacillales</taxon>
        <taxon>Bacillaceae</taxon>
        <taxon>Gracilibacillus</taxon>
    </lineage>
</organism>
<accession>A0ACC6M366</accession>
<dbReference type="Proteomes" id="UP001277972">
    <property type="component" value="Unassembled WGS sequence"/>
</dbReference>
<dbReference type="EMBL" id="JAWZSR010000002">
    <property type="protein sequence ID" value="MDX8045399.1"/>
    <property type="molecule type" value="Genomic_DNA"/>
</dbReference>
<evidence type="ECO:0000313" key="1">
    <source>
        <dbReference type="EMBL" id="MDX8045399.1"/>
    </source>
</evidence>
<gene>
    <name evidence="1" type="ORF">SH601_05295</name>
</gene>